<dbReference type="OrthoDB" id="3182995at2759"/>
<reference evidence="1" key="1">
    <citation type="submission" date="2018-04" db="EMBL/GenBank/DDBJ databases">
        <title>Whole genome sequencing of Hypsizygus marmoreus.</title>
        <authorList>
            <person name="Choi I.-G."/>
            <person name="Min B."/>
            <person name="Kim J.-G."/>
            <person name="Kim S."/>
            <person name="Oh Y.-L."/>
            <person name="Kong W.-S."/>
            <person name="Park H."/>
            <person name="Jeong J."/>
            <person name="Song E.-S."/>
        </authorList>
    </citation>
    <scope>NUCLEOTIDE SEQUENCE [LARGE SCALE GENOMIC DNA]</scope>
    <source>
        <strain evidence="1">51987-8</strain>
    </source>
</reference>
<dbReference type="Proteomes" id="UP000076154">
    <property type="component" value="Unassembled WGS sequence"/>
</dbReference>
<comment type="caution">
    <text evidence="1">The sequence shown here is derived from an EMBL/GenBank/DDBJ whole genome shotgun (WGS) entry which is preliminary data.</text>
</comment>
<gene>
    <name evidence="1" type="ORF">Hypma_001952</name>
</gene>
<dbReference type="AlphaFoldDB" id="A0A369J5P2"/>
<dbReference type="InterPro" id="IPR011009">
    <property type="entry name" value="Kinase-like_dom_sf"/>
</dbReference>
<accession>A0A369J5P2</accession>
<dbReference type="EMBL" id="LUEZ02000113">
    <property type="protein sequence ID" value="RDB17268.1"/>
    <property type="molecule type" value="Genomic_DNA"/>
</dbReference>
<dbReference type="STRING" id="39966.A0A369J5P2"/>
<sequence>MAQIIVTGAVFDMWCRSPSVTMHRIHPPTSNDIAAASSNTTLHVPCTKDKAPCKHIGHWSIDPTVMLSRSRFLVLRGMLFRPEAENAIDVILKFSRWGEHVDDLIHEADVYENKAVSLQGNIIPRYYGAFQAQLGDKPLTCLVIEYSGHPLSRYFAGCEKRFFWELMRKLNTLHRHGLKHGDFSERNVVNKDGIPFIIDLESVEPHKCERQVLIKMGCARPNKGDVGCFEIQTFIGKLPIWRTEFCRIDNRLISMRSLQTPEDALRIMVQKDYERAKRIVDEIRTYDIPDPLPPFKENPENDDEI</sequence>
<keyword evidence="2" id="KW-1185">Reference proteome</keyword>
<protein>
    <recommendedName>
        <fullName evidence="3">Protein kinase domain-containing protein</fullName>
    </recommendedName>
</protein>
<evidence type="ECO:0008006" key="3">
    <source>
        <dbReference type="Google" id="ProtNLM"/>
    </source>
</evidence>
<proteinExistence type="predicted"/>
<evidence type="ECO:0000313" key="1">
    <source>
        <dbReference type="EMBL" id="RDB17268.1"/>
    </source>
</evidence>
<organism evidence="1 2">
    <name type="scientific">Hypsizygus marmoreus</name>
    <name type="common">White beech mushroom</name>
    <name type="synonym">Agaricus marmoreus</name>
    <dbReference type="NCBI Taxonomy" id="39966"/>
    <lineage>
        <taxon>Eukaryota</taxon>
        <taxon>Fungi</taxon>
        <taxon>Dikarya</taxon>
        <taxon>Basidiomycota</taxon>
        <taxon>Agaricomycotina</taxon>
        <taxon>Agaricomycetes</taxon>
        <taxon>Agaricomycetidae</taxon>
        <taxon>Agaricales</taxon>
        <taxon>Tricholomatineae</taxon>
        <taxon>Lyophyllaceae</taxon>
        <taxon>Hypsizygus</taxon>
    </lineage>
</organism>
<dbReference type="SUPFAM" id="SSF56112">
    <property type="entry name" value="Protein kinase-like (PK-like)"/>
    <property type="match status" value="1"/>
</dbReference>
<name>A0A369J5P2_HYPMA</name>
<dbReference type="InParanoid" id="A0A369J5P2"/>
<dbReference type="Gene3D" id="1.10.510.10">
    <property type="entry name" value="Transferase(Phosphotransferase) domain 1"/>
    <property type="match status" value="1"/>
</dbReference>
<evidence type="ECO:0000313" key="2">
    <source>
        <dbReference type="Proteomes" id="UP000076154"/>
    </source>
</evidence>